<comment type="caution">
    <text evidence="2">The sequence shown here is derived from an EMBL/GenBank/DDBJ whole genome shotgun (WGS) entry which is preliminary data.</text>
</comment>
<evidence type="ECO:0008006" key="4">
    <source>
        <dbReference type="Google" id="ProtNLM"/>
    </source>
</evidence>
<feature type="transmembrane region" description="Helical" evidence="1">
    <location>
        <begin position="84"/>
        <end position="111"/>
    </location>
</feature>
<keyword evidence="1" id="KW-1133">Transmembrane helix</keyword>
<evidence type="ECO:0000256" key="1">
    <source>
        <dbReference type="SAM" id="Phobius"/>
    </source>
</evidence>
<accession>A0ABT9FFJ3</accession>
<dbReference type="Proteomes" id="UP001177212">
    <property type="component" value="Unassembled WGS sequence"/>
</dbReference>
<dbReference type="RefSeq" id="WP_058430056.1">
    <property type="nucleotide sequence ID" value="NZ_FSRF01000001.1"/>
</dbReference>
<evidence type="ECO:0000313" key="2">
    <source>
        <dbReference type="EMBL" id="MDP2565561.1"/>
    </source>
</evidence>
<feature type="transmembrane region" description="Helical" evidence="1">
    <location>
        <begin position="131"/>
        <end position="151"/>
    </location>
</feature>
<protein>
    <recommendedName>
        <fullName evidence="4">Type II secretion system protein GspF domain-containing protein</fullName>
    </recommendedName>
</protein>
<proteinExistence type="predicted"/>
<keyword evidence="1" id="KW-0812">Transmembrane</keyword>
<evidence type="ECO:0000313" key="3">
    <source>
        <dbReference type="Proteomes" id="UP001177212"/>
    </source>
</evidence>
<reference evidence="2" key="1">
    <citation type="submission" date="2023-07" db="EMBL/GenBank/DDBJ databases">
        <title>Genome content predicts the carbon catabolic preferences of heterotrophic bacteria.</title>
        <authorList>
            <person name="Gralka M."/>
        </authorList>
    </citation>
    <scope>NUCLEOTIDE SEQUENCE</scope>
    <source>
        <strain evidence="2">4G09</strain>
    </source>
</reference>
<organism evidence="2 3">
    <name type="scientific">Pseudoalteromonas marina</name>
    <dbReference type="NCBI Taxonomy" id="267375"/>
    <lineage>
        <taxon>Bacteria</taxon>
        <taxon>Pseudomonadati</taxon>
        <taxon>Pseudomonadota</taxon>
        <taxon>Gammaproteobacteria</taxon>
        <taxon>Alteromonadales</taxon>
        <taxon>Pseudoalteromonadaceae</taxon>
        <taxon>Pseudoalteromonas</taxon>
    </lineage>
</organism>
<name>A0ABT9FFJ3_9GAMM</name>
<keyword evidence="3" id="KW-1185">Reference proteome</keyword>
<feature type="transmembrane region" description="Helical" evidence="1">
    <location>
        <begin position="244"/>
        <end position="263"/>
    </location>
</feature>
<dbReference type="EMBL" id="JAUYVT010000012">
    <property type="protein sequence ID" value="MDP2565561.1"/>
    <property type="molecule type" value="Genomic_DNA"/>
</dbReference>
<keyword evidence="1" id="KW-0472">Membrane</keyword>
<gene>
    <name evidence="2" type="ORF">Q8W34_13025</name>
</gene>
<sequence>MNWEQFGYLCRINSSSQLSKSDKLRLSEKASLSIYQGDNDDSELAKTLVVGVVSQDEIAAQKSATYYQCLPKLINDFKFEHKGWLVYLTFVFAFFCLSSLLYQLFVVPAFVDMYSMNQQHDHNIFDSYFRYWYVPIILLFLLLSFILSAILKLKNASVLSELKPFSGLFKVFFPRKLVKNYETLTAILFFPLSSVNSGVTTTETKHLYECEALGLNAQNEFEVLLQQQLKQFNQRAKYFINKLIIIYGAVIVVSIYLFVSAAYKPLFMYGEVL</sequence>